<accession>A0A6F8YB51</accession>
<reference evidence="2 3" key="1">
    <citation type="submission" date="2020-03" db="EMBL/GenBank/DDBJ databases">
        <title>Whole genome shotgun sequence of Phytohabitans suffuscus NBRC 105367.</title>
        <authorList>
            <person name="Komaki H."/>
            <person name="Tamura T."/>
        </authorList>
    </citation>
    <scope>NUCLEOTIDE SEQUENCE [LARGE SCALE GENOMIC DNA]</scope>
    <source>
        <strain evidence="2 3">NBRC 105367</strain>
    </source>
</reference>
<evidence type="ECO:0000313" key="2">
    <source>
        <dbReference type="EMBL" id="BCB83259.1"/>
    </source>
</evidence>
<dbReference type="KEGG" id="psuu:Psuf_005720"/>
<sequence length="126" mass="13483">MFADESVRSVVEGAVGGRRRSMPARTEPRNGTARRGERSRGAADDDRAEAEQFAPAVRAHAGGHDDGLKDHPVVDSGLAWSTIRRNRSSGTATGGFRSVLIGSLRPTITLTRRTNQTNSAPPPPRP</sequence>
<protein>
    <submittedName>
        <fullName evidence="2">Uncharacterized protein</fullName>
    </submittedName>
</protein>
<feature type="region of interest" description="Disordered" evidence="1">
    <location>
        <begin position="1"/>
        <end position="49"/>
    </location>
</feature>
<dbReference type="AlphaFoldDB" id="A0A6F8YB51"/>
<feature type="region of interest" description="Disordered" evidence="1">
    <location>
        <begin position="107"/>
        <end position="126"/>
    </location>
</feature>
<feature type="compositionally biased region" description="Polar residues" evidence="1">
    <location>
        <begin position="107"/>
        <end position="119"/>
    </location>
</feature>
<evidence type="ECO:0000256" key="1">
    <source>
        <dbReference type="SAM" id="MobiDB-lite"/>
    </source>
</evidence>
<reference evidence="2 3" key="2">
    <citation type="submission" date="2020-03" db="EMBL/GenBank/DDBJ databases">
        <authorList>
            <person name="Ichikawa N."/>
            <person name="Kimura A."/>
            <person name="Kitahashi Y."/>
            <person name="Uohara A."/>
        </authorList>
    </citation>
    <scope>NUCLEOTIDE SEQUENCE [LARGE SCALE GENOMIC DNA]</scope>
    <source>
        <strain evidence="2 3">NBRC 105367</strain>
    </source>
</reference>
<evidence type="ECO:0000313" key="3">
    <source>
        <dbReference type="Proteomes" id="UP000503011"/>
    </source>
</evidence>
<proteinExistence type="predicted"/>
<gene>
    <name evidence="2" type="ORF">Psuf_005720</name>
</gene>
<dbReference type="EMBL" id="AP022871">
    <property type="protein sequence ID" value="BCB83259.1"/>
    <property type="molecule type" value="Genomic_DNA"/>
</dbReference>
<feature type="compositionally biased region" description="Basic and acidic residues" evidence="1">
    <location>
        <begin position="34"/>
        <end position="45"/>
    </location>
</feature>
<name>A0A6F8YB51_9ACTN</name>
<organism evidence="2 3">
    <name type="scientific">Phytohabitans suffuscus</name>
    <dbReference type="NCBI Taxonomy" id="624315"/>
    <lineage>
        <taxon>Bacteria</taxon>
        <taxon>Bacillati</taxon>
        <taxon>Actinomycetota</taxon>
        <taxon>Actinomycetes</taxon>
        <taxon>Micromonosporales</taxon>
        <taxon>Micromonosporaceae</taxon>
    </lineage>
</organism>
<dbReference type="Proteomes" id="UP000503011">
    <property type="component" value="Chromosome"/>
</dbReference>
<keyword evidence="3" id="KW-1185">Reference proteome</keyword>